<feature type="compositionally biased region" description="Basic and acidic residues" evidence="3">
    <location>
        <begin position="219"/>
        <end position="235"/>
    </location>
</feature>
<dbReference type="Pfam" id="PF00400">
    <property type="entry name" value="WD40"/>
    <property type="match status" value="1"/>
</dbReference>
<keyword evidence="1" id="KW-0677">Repeat</keyword>
<dbReference type="PROSITE" id="PS50082">
    <property type="entry name" value="WD_REPEATS_2"/>
    <property type="match status" value="1"/>
</dbReference>
<evidence type="ECO:0000313" key="4">
    <source>
        <dbReference type="EMBL" id="KAG7306466.1"/>
    </source>
</evidence>
<evidence type="ECO:0000256" key="2">
    <source>
        <dbReference type="PROSITE-ProRule" id="PRU00221"/>
    </source>
</evidence>
<proteinExistence type="predicted"/>
<organism evidence="4 5">
    <name type="scientific">Plutella xylostella</name>
    <name type="common">Diamondback moth</name>
    <name type="synonym">Plutella maculipennis</name>
    <dbReference type="NCBI Taxonomy" id="51655"/>
    <lineage>
        <taxon>Eukaryota</taxon>
        <taxon>Metazoa</taxon>
        <taxon>Ecdysozoa</taxon>
        <taxon>Arthropoda</taxon>
        <taxon>Hexapoda</taxon>
        <taxon>Insecta</taxon>
        <taxon>Pterygota</taxon>
        <taxon>Neoptera</taxon>
        <taxon>Endopterygota</taxon>
        <taxon>Lepidoptera</taxon>
        <taxon>Glossata</taxon>
        <taxon>Ditrysia</taxon>
        <taxon>Yponomeutoidea</taxon>
        <taxon>Plutellidae</taxon>
        <taxon>Plutella</taxon>
    </lineage>
</organism>
<name>A0ABQ7QN47_PLUXY</name>
<keyword evidence="5" id="KW-1185">Reference proteome</keyword>
<dbReference type="InterPro" id="IPR051242">
    <property type="entry name" value="WD-EF-hand_domain"/>
</dbReference>
<protein>
    <submittedName>
        <fullName evidence="4">Uncharacterized protein</fullName>
    </submittedName>
</protein>
<keyword evidence="2" id="KW-0853">WD repeat</keyword>
<dbReference type="PANTHER" id="PTHR44324:SF4">
    <property type="entry name" value="WD40 REPEAT DOMAIN 95"/>
    <property type="match status" value="1"/>
</dbReference>
<gene>
    <name evidence="4" type="ORF">JYU34_009101</name>
</gene>
<dbReference type="SMART" id="SM00320">
    <property type="entry name" value="WD40"/>
    <property type="match status" value="1"/>
</dbReference>
<dbReference type="Gene3D" id="2.130.10.10">
    <property type="entry name" value="YVTN repeat-like/Quinoprotein amine dehydrogenase"/>
    <property type="match status" value="1"/>
</dbReference>
<feature type="compositionally biased region" description="Polar residues" evidence="3">
    <location>
        <begin position="236"/>
        <end position="257"/>
    </location>
</feature>
<feature type="repeat" description="WD" evidence="2">
    <location>
        <begin position="36"/>
        <end position="70"/>
    </location>
</feature>
<sequence>MPALRLEFPFLWHDRVEGRAKRRVRDQPLPLLLNSYRAHLRCITSMAYVDEHKLLYTGSADYSVRVWRLSGEYLGTLGGLVPWSLDETRFPPDVRKVASSTTLKVWQHGEVSRYTPGQVEEDKLRDITEQELRTKTYGAAPSEPVLGAHYRLPPRPEPQPRIVLNDELPTIPIYCHLRMASTQPIKRPPTPPLVKETRLKRVTIKKTHFQRPSQVARTSEPRPELGDQSRDRSSNDRGSQALQESSRKLQSTASSRRGVNYDD</sequence>
<comment type="caution">
    <text evidence="4">The sequence shown here is derived from an EMBL/GenBank/DDBJ whole genome shotgun (WGS) entry which is preliminary data.</text>
</comment>
<dbReference type="PANTHER" id="PTHR44324">
    <property type="entry name" value="WD40 REPEAT DOMAIN 95"/>
    <property type="match status" value="1"/>
</dbReference>
<dbReference type="InterPro" id="IPR015943">
    <property type="entry name" value="WD40/YVTN_repeat-like_dom_sf"/>
</dbReference>
<dbReference type="Proteomes" id="UP000823941">
    <property type="component" value="Chromosome 12"/>
</dbReference>
<accession>A0ABQ7QN47</accession>
<evidence type="ECO:0000256" key="3">
    <source>
        <dbReference type="SAM" id="MobiDB-lite"/>
    </source>
</evidence>
<dbReference type="InterPro" id="IPR001680">
    <property type="entry name" value="WD40_rpt"/>
</dbReference>
<dbReference type="SUPFAM" id="SSF50978">
    <property type="entry name" value="WD40 repeat-like"/>
    <property type="match status" value="1"/>
</dbReference>
<dbReference type="InterPro" id="IPR036322">
    <property type="entry name" value="WD40_repeat_dom_sf"/>
</dbReference>
<reference evidence="4 5" key="1">
    <citation type="submission" date="2021-06" db="EMBL/GenBank/DDBJ databases">
        <title>A haploid diamondback moth (Plutella xylostella L.) genome assembly resolves 31 chromosomes and identifies a diamide resistance mutation.</title>
        <authorList>
            <person name="Ward C.M."/>
            <person name="Perry K.D."/>
            <person name="Baker G."/>
            <person name="Powis K."/>
            <person name="Heckel D.G."/>
            <person name="Baxter S.W."/>
        </authorList>
    </citation>
    <scope>NUCLEOTIDE SEQUENCE [LARGE SCALE GENOMIC DNA]</scope>
    <source>
        <strain evidence="4 5">LV</strain>
        <tissue evidence="4">Single pupa</tissue>
    </source>
</reference>
<feature type="region of interest" description="Disordered" evidence="3">
    <location>
        <begin position="202"/>
        <end position="263"/>
    </location>
</feature>
<evidence type="ECO:0000313" key="5">
    <source>
        <dbReference type="Proteomes" id="UP000823941"/>
    </source>
</evidence>
<dbReference type="PROSITE" id="PS50294">
    <property type="entry name" value="WD_REPEATS_REGION"/>
    <property type="match status" value="1"/>
</dbReference>
<evidence type="ECO:0000256" key="1">
    <source>
        <dbReference type="ARBA" id="ARBA00022737"/>
    </source>
</evidence>
<dbReference type="EMBL" id="JAHIBW010000012">
    <property type="protein sequence ID" value="KAG7306466.1"/>
    <property type="molecule type" value="Genomic_DNA"/>
</dbReference>